<dbReference type="Gene3D" id="3.30.1490.360">
    <property type="match status" value="1"/>
</dbReference>
<accession>A0A2M9WND4</accession>
<reference evidence="4 5" key="1">
    <citation type="submission" date="2016-10" db="EMBL/GenBank/DDBJ databases">
        <title>WGS of isloates from the oral cavity of healthy individuals.</title>
        <authorList>
            <person name="Sharma S."/>
            <person name="Pal V.K."/>
            <person name="Patil P.B."/>
            <person name="Korpole S."/>
            <person name="Grover V."/>
        </authorList>
    </citation>
    <scope>NUCLEOTIDE SEQUENCE [LARGE SCALE GENOMIC DNA]</scope>
    <source>
        <strain evidence="4 5">DISK12</strain>
    </source>
</reference>
<evidence type="ECO:0000313" key="4">
    <source>
        <dbReference type="EMBL" id="PJZ16938.1"/>
    </source>
</evidence>
<comment type="caution">
    <text evidence="4">The sequence shown here is derived from an EMBL/GenBank/DDBJ whole genome shotgun (WGS) entry which is preliminary data.</text>
</comment>
<name>A0A2M9WND4_9LACO</name>
<feature type="domain" description="Tail sheath protein subtilisin-like" evidence="2">
    <location>
        <begin position="235"/>
        <end position="378"/>
    </location>
</feature>
<dbReference type="RefSeq" id="WP_100732777.1">
    <property type="nucleotide sequence ID" value="NZ_MKXG01000094.1"/>
</dbReference>
<dbReference type="Gene3D" id="3.40.50.11790">
    <property type="match status" value="1"/>
</dbReference>
<dbReference type="EMBL" id="MKXG01000094">
    <property type="protein sequence ID" value="PJZ16938.1"/>
    <property type="molecule type" value="Genomic_DNA"/>
</dbReference>
<evidence type="ECO:0000256" key="1">
    <source>
        <dbReference type="ARBA" id="ARBA00008005"/>
    </source>
</evidence>
<sequence>MAGGTWRMQNKVRPGVYINVRGDGKPVLTTPLGRLLMFQNKPLGWGKNGIIELKATSDFTALTGHKNTDEVLAPVYEALKGAETVLLLNDFTGGAKSTATKTGVYTVNAKYEGEQGNSISVSFVPSPAVGDANTQDVTVTTIFGTKQVDQVKITLPKASADAIAKAGLTKEDQLEVHNDYVDITFGTTPADVTKELSGKGEYPLYTAIFNGLTQSATNVTLTGGTNGTNNVVDDMHDYLENEYYAVATTAGWEESSNIHKLLAEETKLLRENVGIKVRAVIPNTTGVAYNYEGVSTVLNGYVLNDGTVISPNIAAARFAGMSASATPDQALTYTQLDDAAEARPKLNNDKTIEAINAGQIVFTTRAGNRVVIEQDINSLTKFTSIKPKDFSKNRIIRTLDEICTNTTQTFETSFLGKVSNNEAGRNVFKANRIGYLTGLQNQNMIRDFENSDLTLSQGDEKDAVLMELYVTPVDAMEKLYVNLIVR</sequence>
<evidence type="ECO:0000259" key="2">
    <source>
        <dbReference type="Pfam" id="PF04984"/>
    </source>
</evidence>
<dbReference type="AlphaFoldDB" id="A0A2M9WND4"/>
<organism evidence="4 5">
    <name type="scientific">Lactobacillus crispatus</name>
    <dbReference type="NCBI Taxonomy" id="47770"/>
    <lineage>
        <taxon>Bacteria</taxon>
        <taxon>Bacillati</taxon>
        <taxon>Bacillota</taxon>
        <taxon>Bacilli</taxon>
        <taxon>Lactobacillales</taxon>
        <taxon>Lactobacillaceae</taxon>
        <taxon>Lactobacillus</taxon>
    </lineage>
</organism>
<dbReference type="InterPro" id="IPR020287">
    <property type="entry name" value="Tail_sheath_C"/>
</dbReference>
<feature type="domain" description="Tail sheath protein C-terminal" evidence="3">
    <location>
        <begin position="386"/>
        <end position="485"/>
    </location>
</feature>
<evidence type="ECO:0000259" key="3">
    <source>
        <dbReference type="Pfam" id="PF17482"/>
    </source>
</evidence>
<proteinExistence type="inferred from homology"/>
<dbReference type="Pfam" id="PF17482">
    <property type="entry name" value="Phage_sheath_1C"/>
    <property type="match status" value="1"/>
</dbReference>
<dbReference type="Gene3D" id="3.30.1370.220">
    <property type="match status" value="1"/>
</dbReference>
<dbReference type="InterPro" id="IPR035089">
    <property type="entry name" value="Phage_sheath_subtilisin"/>
</dbReference>
<dbReference type="Gene3D" id="3.30.360.90">
    <property type="match status" value="1"/>
</dbReference>
<protein>
    <submittedName>
        <fullName evidence="4">Phage tail protein</fullName>
    </submittedName>
</protein>
<dbReference type="Proteomes" id="UP000231914">
    <property type="component" value="Unassembled WGS sequence"/>
</dbReference>
<dbReference type="Pfam" id="PF04984">
    <property type="entry name" value="Phage_sheath_1"/>
    <property type="match status" value="1"/>
</dbReference>
<evidence type="ECO:0000313" key="5">
    <source>
        <dbReference type="Proteomes" id="UP000231914"/>
    </source>
</evidence>
<comment type="similarity">
    <text evidence="1">Belongs to the myoviridae tail sheath protein family.</text>
</comment>
<gene>
    <name evidence="4" type="ORF">BHU41_08190</name>
</gene>
<dbReference type="Gene3D" id="2.60.40.4290">
    <property type="match status" value="1"/>
</dbReference>